<name>A0A1L6JF71_9SPHN</name>
<accession>A0A1L6JF71</accession>
<keyword evidence="13" id="KW-1185">Reference proteome</keyword>
<dbReference type="Pfam" id="PF01346">
    <property type="entry name" value="FKBP_N"/>
    <property type="match status" value="1"/>
</dbReference>
<dbReference type="InterPro" id="IPR046357">
    <property type="entry name" value="PPIase_dom_sf"/>
</dbReference>
<comment type="similarity">
    <text evidence="2 6">Belongs to the FKBP-type PPIase family.</text>
</comment>
<evidence type="ECO:0000256" key="2">
    <source>
        <dbReference type="ARBA" id="ARBA00006577"/>
    </source>
</evidence>
<sequence>MSSVTAVPIPPTKRSYLVWLWIGVAIAVAGALALAWVGTRSAAVASYSNEDFLAWNKGQSGVQTTASGLQYKVIEPGEGPAAADNDGVELEIHGVKRDGKEFQPRAPMRFQVSQQPMIPGFTEGVKLMRKGARYRLWVPPSLGYGAEPSPENELAGQVLVFDIEMKNLVPAAVLQQMMMQQMMQQQMQQGGAPGGPPSGAEAPPQGR</sequence>
<evidence type="ECO:0000313" key="12">
    <source>
        <dbReference type="EMBL" id="RSY81987.1"/>
    </source>
</evidence>
<dbReference type="RefSeq" id="WP_066573331.1">
    <property type="nucleotide sequence ID" value="NZ_CP018820.1"/>
</dbReference>
<dbReference type="SUPFAM" id="SSF54534">
    <property type="entry name" value="FKBP-like"/>
    <property type="match status" value="1"/>
</dbReference>
<dbReference type="Proteomes" id="UP000185161">
    <property type="component" value="Chromosome"/>
</dbReference>
<evidence type="ECO:0000259" key="9">
    <source>
        <dbReference type="PROSITE" id="PS50059"/>
    </source>
</evidence>
<dbReference type="KEGG" id="skr:BRX40_20980"/>
<dbReference type="Gene3D" id="3.10.50.40">
    <property type="match status" value="1"/>
</dbReference>
<comment type="catalytic activity">
    <reaction evidence="1 5 6">
        <text>[protein]-peptidylproline (omega=180) = [protein]-peptidylproline (omega=0)</text>
        <dbReference type="Rhea" id="RHEA:16237"/>
        <dbReference type="Rhea" id="RHEA-COMP:10747"/>
        <dbReference type="Rhea" id="RHEA-COMP:10748"/>
        <dbReference type="ChEBI" id="CHEBI:83833"/>
        <dbReference type="ChEBI" id="CHEBI:83834"/>
        <dbReference type="EC" id="5.2.1.8"/>
    </reaction>
</comment>
<protein>
    <recommendedName>
        <fullName evidence="6">Peptidyl-prolyl cis-trans isomerase</fullName>
        <ecNumber evidence="6">5.2.1.8</ecNumber>
    </recommendedName>
</protein>
<evidence type="ECO:0000313" key="15">
    <source>
        <dbReference type="Proteomes" id="UP000287746"/>
    </source>
</evidence>
<dbReference type="OrthoDB" id="9812109at2"/>
<evidence type="ECO:0000313" key="14">
    <source>
        <dbReference type="Proteomes" id="UP000286681"/>
    </source>
</evidence>
<dbReference type="STRING" id="93064.BRX40_20980"/>
<feature type="region of interest" description="Disordered" evidence="7">
    <location>
        <begin position="184"/>
        <end position="207"/>
    </location>
</feature>
<evidence type="ECO:0000256" key="6">
    <source>
        <dbReference type="RuleBase" id="RU003915"/>
    </source>
</evidence>
<dbReference type="InterPro" id="IPR000774">
    <property type="entry name" value="PPIase_FKBP_N"/>
</dbReference>
<dbReference type="GeneID" id="44135044"/>
<dbReference type="EMBL" id="CP018820">
    <property type="protein sequence ID" value="APR54569.1"/>
    <property type="molecule type" value="Genomic_DNA"/>
</dbReference>
<evidence type="ECO:0000256" key="3">
    <source>
        <dbReference type="ARBA" id="ARBA00023110"/>
    </source>
</evidence>
<evidence type="ECO:0000313" key="11">
    <source>
        <dbReference type="EMBL" id="RSV07084.1"/>
    </source>
</evidence>
<keyword evidence="8" id="KW-0812">Transmembrane</keyword>
<dbReference type="PROSITE" id="PS50059">
    <property type="entry name" value="FKBP_PPIASE"/>
    <property type="match status" value="1"/>
</dbReference>
<feature type="transmembrane region" description="Helical" evidence="8">
    <location>
        <begin position="16"/>
        <end position="37"/>
    </location>
</feature>
<evidence type="ECO:0000313" key="13">
    <source>
        <dbReference type="Proteomes" id="UP000185161"/>
    </source>
</evidence>
<reference evidence="10" key="1">
    <citation type="submission" date="2016-12" db="EMBL/GenBank/DDBJ databases">
        <title>Whole genome sequencing of Sphingomonas koreensis.</title>
        <authorList>
            <person name="Conlan S."/>
            <person name="Thomas P.J."/>
            <person name="Mullikin J."/>
            <person name="Palmore T.N."/>
            <person name="Frank K.M."/>
            <person name="Segre J.A."/>
        </authorList>
    </citation>
    <scope>NUCLEOTIDE SEQUENCE</scope>
    <source>
        <strain evidence="10">ABOJV</strain>
    </source>
</reference>
<evidence type="ECO:0000256" key="1">
    <source>
        <dbReference type="ARBA" id="ARBA00000971"/>
    </source>
</evidence>
<dbReference type="GO" id="GO:0003755">
    <property type="term" value="F:peptidyl-prolyl cis-trans isomerase activity"/>
    <property type="evidence" value="ECO:0007669"/>
    <property type="project" value="UniProtKB-UniRule"/>
</dbReference>
<proteinExistence type="inferred from homology"/>
<organism evidence="10 13">
    <name type="scientific">Sphingomonas koreensis</name>
    <dbReference type="NCBI Taxonomy" id="93064"/>
    <lineage>
        <taxon>Bacteria</taxon>
        <taxon>Pseudomonadati</taxon>
        <taxon>Pseudomonadota</taxon>
        <taxon>Alphaproteobacteria</taxon>
        <taxon>Sphingomonadales</taxon>
        <taxon>Sphingomonadaceae</taxon>
        <taxon>Sphingomonas</taxon>
    </lineage>
</organism>
<dbReference type="EC" id="5.2.1.8" evidence="6"/>
<reference evidence="14 15" key="3">
    <citation type="submission" date="2018-07" db="EMBL/GenBank/DDBJ databases">
        <title>Genomic and Epidemiologic Investigation of an Indolent Hospital Outbreak.</title>
        <authorList>
            <person name="Johnson R.C."/>
            <person name="Deming C."/>
            <person name="Conlan S."/>
            <person name="Zellmer C.J."/>
            <person name="Michelin A.V."/>
            <person name="Lee-Lin S."/>
            <person name="Thomas P.J."/>
            <person name="Park M."/>
            <person name="Weingarten R.A."/>
            <person name="Less J."/>
            <person name="Dekker J.P."/>
            <person name="Frank K.M."/>
            <person name="Musser K.A."/>
            <person name="Mcquiston J.R."/>
            <person name="Henderson D.K."/>
            <person name="Lau A.F."/>
            <person name="Palmore T.N."/>
            <person name="Segre J.A."/>
        </authorList>
    </citation>
    <scope>NUCLEOTIDE SEQUENCE [LARGE SCALE GENOMIC DNA]</scope>
    <source>
        <strain evidence="12 15">SK-CDC1_0717</strain>
        <strain evidence="11 14">SK-NIH.Env10_0317</strain>
    </source>
</reference>
<gene>
    <name evidence="10" type="ORF">BRX40_20980</name>
    <name evidence="11" type="ORF">CA257_03570</name>
    <name evidence="12" type="ORF">DAH66_14035</name>
</gene>
<keyword evidence="4 5" id="KW-0413">Isomerase</keyword>
<dbReference type="EMBL" id="QQYZ01000013">
    <property type="protein sequence ID" value="RSY81987.1"/>
    <property type="molecule type" value="Genomic_DNA"/>
</dbReference>
<reference evidence="13" key="2">
    <citation type="submission" date="2016-12" db="EMBL/GenBank/DDBJ databases">
        <title>Whole genome sequencing of Sphingomonas sp. ABOJV.</title>
        <authorList>
            <person name="Conlan S."/>
            <person name="Thomas P.J."/>
            <person name="Mullikin J."/>
            <person name="Palmore T.N."/>
            <person name="Frank K.M."/>
            <person name="Segre J.A."/>
        </authorList>
    </citation>
    <scope>NUCLEOTIDE SEQUENCE [LARGE SCALE GENOMIC DNA]</scope>
    <source>
        <strain evidence="13">ABOJV</strain>
    </source>
</reference>
<evidence type="ECO:0000256" key="8">
    <source>
        <dbReference type="SAM" id="Phobius"/>
    </source>
</evidence>
<dbReference type="PANTHER" id="PTHR43811">
    <property type="entry name" value="FKBP-TYPE PEPTIDYL-PROLYL CIS-TRANS ISOMERASE FKPA"/>
    <property type="match status" value="1"/>
</dbReference>
<evidence type="ECO:0000313" key="10">
    <source>
        <dbReference type="EMBL" id="APR54569.1"/>
    </source>
</evidence>
<evidence type="ECO:0000256" key="4">
    <source>
        <dbReference type="ARBA" id="ARBA00023235"/>
    </source>
</evidence>
<evidence type="ECO:0000256" key="5">
    <source>
        <dbReference type="PROSITE-ProRule" id="PRU00277"/>
    </source>
</evidence>
<feature type="compositionally biased region" description="Low complexity" evidence="7">
    <location>
        <begin position="198"/>
        <end position="207"/>
    </location>
</feature>
<feature type="domain" description="PPIase FKBP-type" evidence="9">
    <location>
        <begin position="85"/>
        <end position="169"/>
    </location>
</feature>
<dbReference type="AlphaFoldDB" id="A0A1L6JF71"/>
<dbReference type="InterPro" id="IPR001179">
    <property type="entry name" value="PPIase_FKBP_dom"/>
</dbReference>
<dbReference type="Proteomes" id="UP000287746">
    <property type="component" value="Unassembled WGS sequence"/>
</dbReference>
<keyword evidence="8" id="KW-1133">Transmembrane helix</keyword>
<keyword evidence="8" id="KW-0472">Membrane</keyword>
<dbReference type="GO" id="GO:0006457">
    <property type="term" value="P:protein folding"/>
    <property type="evidence" value="ECO:0007669"/>
    <property type="project" value="InterPro"/>
</dbReference>
<dbReference type="PANTHER" id="PTHR43811:SF19">
    <property type="entry name" value="39 KDA FK506-BINDING NUCLEAR PROTEIN"/>
    <property type="match status" value="1"/>
</dbReference>
<dbReference type="Pfam" id="PF00254">
    <property type="entry name" value="FKBP_C"/>
    <property type="match status" value="1"/>
</dbReference>
<dbReference type="EMBL" id="QQWO01000002">
    <property type="protein sequence ID" value="RSV07084.1"/>
    <property type="molecule type" value="Genomic_DNA"/>
</dbReference>
<dbReference type="Proteomes" id="UP000286681">
    <property type="component" value="Unassembled WGS sequence"/>
</dbReference>
<keyword evidence="3 5" id="KW-0697">Rotamase</keyword>
<evidence type="ECO:0000256" key="7">
    <source>
        <dbReference type="SAM" id="MobiDB-lite"/>
    </source>
</evidence>